<protein>
    <submittedName>
        <fullName evidence="3">Uncharacterized protein</fullName>
    </submittedName>
</protein>
<feature type="region of interest" description="Disordered" evidence="1">
    <location>
        <begin position="21"/>
        <end position="69"/>
    </location>
</feature>
<name>A0A7C8BQL1_9ACTN</name>
<dbReference type="Proteomes" id="UP000479639">
    <property type="component" value="Unassembled WGS sequence"/>
</dbReference>
<dbReference type="EMBL" id="WAJS01000023">
    <property type="protein sequence ID" value="KAB1645377.1"/>
    <property type="molecule type" value="Genomic_DNA"/>
</dbReference>
<evidence type="ECO:0000256" key="2">
    <source>
        <dbReference type="SAM" id="Phobius"/>
    </source>
</evidence>
<feature type="region of interest" description="Disordered" evidence="1">
    <location>
        <begin position="82"/>
        <end position="113"/>
    </location>
</feature>
<dbReference type="RefSeq" id="WP_151431039.1">
    <property type="nucleotide sequence ID" value="NZ_JANJZI010000011.1"/>
</dbReference>
<evidence type="ECO:0000313" key="3">
    <source>
        <dbReference type="EMBL" id="KAB1645377.1"/>
    </source>
</evidence>
<feature type="compositionally biased region" description="Low complexity" evidence="1">
    <location>
        <begin position="21"/>
        <end position="43"/>
    </location>
</feature>
<feature type="transmembrane region" description="Helical" evidence="2">
    <location>
        <begin position="140"/>
        <end position="162"/>
    </location>
</feature>
<gene>
    <name evidence="3" type="ORF">F8D48_07970</name>
</gene>
<sequence>MTDHDSQKAAREAAAAFIQSAAEAAPEGAGAAAATDTVSAPEATSADMSRDAAAVPGDDRPGNAPAASTVAAAAADGGVAAAAPSQSAPSAGEASAATASGPAPAAPIAPEPPLPLTSPAVAYGTVDAAKAQGGKRGGGALAVVITLAIIALVATGAVAYLFTSGFFAQEAPTQTQRVALADNRVEAAFNELALEMPDISRFAYVSQDSLIGPKFSDIAIGEPVNLGVSGQTVVQCTATATATYKNKGVEITMPVTLPFEYSETSETWIPGEATCGEQTATPLTPAAAGDIMDNLNAILAAHDATYSEAMAGASVVKTSTDLTTDGGPLTVTLSKQAQTQVDGKTVNEQRTSVVTLNVSWSNNEGWHVSVHNAGQIDYDTEQPADSENKDDEDKDKDDPTAGNSPASVDARANTAPDKLGEVYYGDSVSLSGTLRALGSSSALAQGNGHSNGSLSADADGRVQLVLELARPLELSINGTAYRLSYVAVAVAGLDDNGQGLVGRSADVQGPLEESFATSWSPIGIKALEIHVE</sequence>
<comment type="caution">
    <text evidence="3">The sequence shown here is derived from an EMBL/GenBank/DDBJ whole genome shotgun (WGS) entry which is preliminary data.</text>
</comment>
<feature type="compositionally biased region" description="Acidic residues" evidence="1">
    <location>
        <begin position="379"/>
        <end position="395"/>
    </location>
</feature>
<evidence type="ECO:0000256" key="1">
    <source>
        <dbReference type="SAM" id="MobiDB-lite"/>
    </source>
</evidence>
<feature type="region of interest" description="Disordered" evidence="1">
    <location>
        <begin position="379"/>
        <end position="414"/>
    </location>
</feature>
<keyword evidence="2" id="KW-1133">Transmembrane helix</keyword>
<organism evidence="3 4">
    <name type="scientific">Adlercreutzia muris</name>
    <dbReference type="NCBI Taxonomy" id="1796610"/>
    <lineage>
        <taxon>Bacteria</taxon>
        <taxon>Bacillati</taxon>
        <taxon>Actinomycetota</taxon>
        <taxon>Coriobacteriia</taxon>
        <taxon>Eggerthellales</taxon>
        <taxon>Eggerthellaceae</taxon>
        <taxon>Adlercreutzia</taxon>
    </lineage>
</organism>
<feature type="compositionally biased region" description="Low complexity" evidence="1">
    <location>
        <begin position="82"/>
        <end position="103"/>
    </location>
</feature>
<accession>A0A7C8BQL1</accession>
<proteinExistence type="predicted"/>
<reference evidence="3 4" key="1">
    <citation type="submission" date="2019-09" db="EMBL/GenBank/DDBJ databases">
        <title>Whole genome shotgun sequencing (WGS) of Ellagibacter isourolithinifaciens DSM 104140(T) and Adlercreutzia muris DSM 29508(T).</title>
        <authorList>
            <person name="Stoll D.A."/>
            <person name="Danylec N."/>
            <person name="Huch M."/>
        </authorList>
    </citation>
    <scope>NUCLEOTIDE SEQUENCE [LARGE SCALE GENOMIC DNA]</scope>
    <source>
        <strain evidence="3 4">DSM 29508</strain>
    </source>
</reference>
<feature type="compositionally biased region" description="Pro residues" evidence="1">
    <location>
        <begin position="104"/>
        <end position="113"/>
    </location>
</feature>
<keyword evidence="2" id="KW-0812">Transmembrane</keyword>
<evidence type="ECO:0000313" key="4">
    <source>
        <dbReference type="Proteomes" id="UP000479639"/>
    </source>
</evidence>
<keyword evidence="4" id="KW-1185">Reference proteome</keyword>
<keyword evidence="2" id="KW-0472">Membrane</keyword>
<dbReference type="AlphaFoldDB" id="A0A7C8BQL1"/>